<protein>
    <recommendedName>
        <fullName evidence="2">NADH dehydrogenase [ubiquinone] 1 alpha subcomplex subunit 12</fullName>
    </recommendedName>
</protein>
<comment type="function">
    <text evidence="2">Accessory subunit of the mitochondrial membrane respiratory chain NADH dehydrogenase (Complex I), that is believed not to be involved in catalysis. Complex I functions in the transfer of electrons from NADH to the respiratory chain. The immediate electron acceptor for the enzyme is believed to be ubiquinone.</text>
</comment>
<dbReference type="GO" id="GO:0006979">
    <property type="term" value="P:response to oxidative stress"/>
    <property type="evidence" value="ECO:0007669"/>
    <property type="project" value="TreeGrafter"/>
</dbReference>
<organism evidence="4 5">
    <name type="scientific">Chondrus crispus</name>
    <name type="common">Carrageen Irish moss</name>
    <name type="synonym">Polymorpha crispa</name>
    <dbReference type="NCBI Taxonomy" id="2769"/>
    <lineage>
        <taxon>Eukaryota</taxon>
        <taxon>Rhodophyta</taxon>
        <taxon>Florideophyceae</taxon>
        <taxon>Rhodymeniophycidae</taxon>
        <taxon>Gigartinales</taxon>
        <taxon>Gigartinaceae</taxon>
        <taxon>Chondrus</taxon>
    </lineage>
</organism>
<dbReference type="RefSeq" id="XP_005710278.1">
    <property type="nucleotide sequence ID" value="XM_005710221.1"/>
</dbReference>
<accession>R7QPI6</accession>
<comment type="subcellular location">
    <subcellularLocation>
        <location evidence="2">Mitochondrion inner membrane</location>
        <topology evidence="2">Peripheral membrane protein</topology>
        <orientation evidence="2">Matrix side</orientation>
    </subcellularLocation>
</comment>
<keyword evidence="2" id="KW-0496">Mitochondrion</keyword>
<dbReference type="InterPro" id="IPR007763">
    <property type="entry name" value="NDUFA12"/>
</dbReference>
<name>R7QPI6_CHOCR</name>
<keyword evidence="5" id="KW-1185">Reference proteome</keyword>
<keyword evidence="4" id="KW-0830">Ubiquinone</keyword>
<keyword evidence="2" id="KW-0813">Transport</keyword>
<dbReference type="GO" id="GO:0045271">
    <property type="term" value="C:respiratory chain complex I"/>
    <property type="evidence" value="ECO:0007669"/>
    <property type="project" value="InterPro"/>
</dbReference>
<dbReference type="PANTHER" id="PTHR12910:SF2">
    <property type="entry name" value="NADH DEHYDROGENASE [UBIQUINONE] 1 ALPHA SUBCOMPLEX SUBUNIT 12"/>
    <property type="match status" value="1"/>
</dbReference>
<feature type="region of interest" description="Disordered" evidence="3">
    <location>
        <begin position="81"/>
        <end position="158"/>
    </location>
</feature>
<keyword evidence="2" id="KW-0999">Mitochondrion inner membrane</keyword>
<keyword evidence="2" id="KW-0249">Electron transport</keyword>
<keyword evidence="2" id="KW-0472">Membrane</keyword>
<reference evidence="5" key="1">
    <citation type="journal article" date="2013" name="Proc. Natl. Acad. Sci. U.S.A.">
        <title>Genome structure and metabolic features in the red seaweed Chondrus crispus shed light on evolution of the Archaeplastida.</title>
        <authorList>
            <person name="Collen J."/>
            <person name="Porcel B."/>
            <person name="Carre W."/>
            <person name="Ball S.G."/>
            <person name="Chaparro C."/>
            <person name="Tonon T."/>
            <person name="Barbeyron T."/>
            <person name="Michel G."/>
            <person name="Noel B."/>
            <person name="Valentin K."/>
            <person name="Elias M."/>
            <person name="Artiguenave F."/>
            <person name="Arun A."/>
            <person name="Aury J.M."/>
            <person name="Barbosa-Neto J.F."/>
            <person name="Bothwell J.H."/>
            <person name="Bouget F.Y."/>
            <person name="Brillet L."/>
            <person name="Cabello-Hurtado F."/>
            <person name="Capella-Gutierrez S."/>
            <person name="Charrier B."/>
            <person name="Cladiere L."/>
            <person name="Cock J.M."/>
            <person name="Coelho S.M."/>
            <person name="Colleoni C."/>
            <person name="Czjzek M."/>
            <person name="Da Silva C."/>
            <person name="Delage L."/>
            <person name="Denoeud F."/>
            <person name="Deschamps P."/>
            <person name="Dittami S.M."/>
            <person name="Gabaldon T."/>
            <person name="Gachon C.M."/>
            <person name="Groisillier A."/>
            <person name="Herve C."/>
            <person name="Jabbari K."/>
            <person name="Katinka M."/>
            <person name="Kloareg B."/>
            <person name="Kowalczyk N."/>
            <person name="Labadie K."/>
            <person name="Leblanc C."/>
            <person name="Lopez P.J."/>
            <person name="McLachlan D.H."/>
            <person name="Meslet-Cladiere L."/>
            <person name="Moustafa A."/>
            <person name="Nehr Z."/>
            <person name="Nyvall Collen P."/>
            <person name="Panaud O."/>
            <person name="Partensky F."/>
            <person name="Poulain J."/>
            <person name="Rensing S.A."/>
            <person name="Rousvoal S."/>
            <person name="Samson G."/>
            <person name="Symeonidi A."/>
            <person name="Weissenbach J."/>
            <person name="Zambounis A."/>
            <person name="Wincker P."/>
            <person name="Boyen C."/>
        </authorList>
    </citation>
    <scope>NUCLEOTIDE SEQUENCE [LARGE SCALE GENOMIC DNA]</scope>
    <source>
        <strain evidence="5">cv. Stackhouse</strain>
    </source>
</reference>
<dbReference type="Proteomes" id="UP000012073">
    <property type="component" value="Unassembled WGS sequence"/>
</dbReference>
<dbReference type="PhylomeDB" id="R7QPI6"/>
<evidence type="ECO:0000256" key="3">
    <source>
        <dbReference type="SAM" id="MobiDB-lite"/>
    </source>
</evidence>
<evidence type="ECO:0000256" key="2">
    <source>
        <dbReference type="RuleBase" id="RU363103"/>
    </source>
</evidence>
<feature type="compositionally biased region" description="Basic and acidic residues" evidence="3">
    <location>
        <begin position="141"/>
        <end position="158"/>
    </location>
</feature>
<dbReference type="OrthoDB" id="274641at2759"/>
<dbReference type="KEGG" id="ccp:CHC_T00010112001"/>
<dbReference type="PANTHER" id="PTHR12910">
    <property type="entry name" value="NADH-UBIQUINONE OXIDOREDUCTASE SUBUNIT B17.2"/>
    <property type="match status" value="1"/>
</dbReference>
<proteinExistence type="inferred from homology"/>
<dbReference type="GO" id="GO:0005743">
    <property type="term" value="C:mitochondrial inner membrane"/>
    <property type="evidence" value="ECO:0007669"/>
    <property type="project" value="UniProtKB-SubCell"/>
</dbReference>
<dbReference type="Pfam" id="PF05071">
    <property type="entry name" value="NDUFA12"/>
    <property type="match status" value="1"/>
</dbReference>
<keyword evidence="2" id="KW-0679">Respiratory chain</keyword>
<dbReference type="OMA" id="WRGLWGT"/>
<dbReference type="GeneID" id="17317996"/>
<gene>
    <name evidence="4" type="ORF">CHC_T00010112001</name>
</gene>
<dbReference type="STRING" id="2769.R7QPI6"/>
<dbReference type="AlphaFoldDB" id="R7QPI6"/>
<evidence type="ECO:0000256" key="1">
    <source>
        <dbReference type="ARBA" id="ARBA00007355"/>
    </source>
</evidence>
<evidence type="ECO:0000313" key="4">
    <source>
        <dbReference type="EMBL" id="CDF39984.1"/>
    </source>
</evidence>
<comment type="similarity">
    <text evidence="1 2">Belongs to the complex I NDUFA12 subunit family.</text>
</comment>
<dbReference type="EMBL" id="HG002101">
    <property type="protein sequence ID" value="CDF39984.1"/>
    <property type="molecule type" value="Genomic_DNA"/>
</dbReference>
<dbReference type="Gramene" id="CDF39984">
    <property type="protein sequence ID" value="CDF39984"/>
    <property type="gene ID" value="CHC_T00010112001"/>
</dbReference>
<evidence type="ECO:0000313" key="5">
    <source>
        <dbReference type="Proteomes" id="UP000012073"/>
    </source>
</evidence>
<sequence length="158" mass="18246">MASAIRSLVAEARWRGLWGTVRAIKMNKMGTMSCYVGEDTFQNRYFEDRTETYGRDRWVEYVDERNPDSLKVEPEWHAWLHHNTDDAPSQHPLPRPVYEKPSSGNPTGTRDAYVPPHHRLSKKFDGNASEKYETWAPQGRKKAEGGKPDSEDKVLDLK</sequence>
<feature type="compositionally biased region" description="Basic and acidic residues" evidence="3">
    <location>
        <begin position="122"/>
        <end position="133"/>
    </location>
</feature>